<dbReference type="Pfam" id="PF08547">
    <property type="entry name" value="CIA30"/>
    <property type="match status" value="1"/>
</dbReference>
<dbReference type="InterPro" id="IPR013857">
    <property type="entry name" value="NADH-UbQ_OxRdtase-assoc_prot30"/>
</dbReference>
<evidence type="ECO:0000313" key="3">
    <source>
        <dbReference type="Proteomes" id="UP000277204"/>
    </source>
</evidence>
<organism evidence="2 3">
    <name type="scientific">Schistosoma margrebowiei</name>
    <dbReference type="NCBI Taxonomy" id="48269"/>
    <lineage>
        <taxon>Eukaryota</taxon>
        <taxon>Metazoa</taxon>
        <taxon>Spiralia</taxon>
        <taxon>Lophotrochozoa</taxon>
        <taxon>Platyhelminthes</taxon>
        <taxon>Trematoda</taxon>
        <taxon>Digenea</taxon>
        <taxon>Strigeidida</taxon>
        <taxon>Schistosomatoidea</taxon>
        <taxon>Schistosomatidae</taxon>
        <taxon>Schistosoma</taxon>
    </lineage>
</organism>
<evidence type="ECO:0000313" key="2">
    <source>
        <dbReference type="EMBL" id="VDP55379.1"/>
    </source>
</evidence>
<dbReference type="AlphaFoldDB" id="A0A183NB16"/>
<dbReference type="STRING" id="48269.A0A183NB16"/>
<feature type="domain" description="NADH:ubiquinone oxidoreductase intermediate-associated protein 30" evidence="1">
    <location>
        <begin position="5"/>
        <end position="65"/>
    </location>
</feature>
<keyword evidence="3" id="KW-1185">Reference proteome</keyword>
<gene>
    <name evidence="2" type="ORF">SMRZ_LOCUS25491</name>
</gene>
<protein>
    <recommendedName>
        <fullName evidence="1">NADH:ubiquinone oxidoreductase intermediate-associated protein 30 domain-containing protein</fullName>
    </recommendedName>
</protein>
<dbReference type="EMBL" id="UZAI01021397">
    <property type="protein sequence ID" value="VDP55379.1"/>
    <property type="molecule type" value="Genomic_DNA"/>
</dbReference>
<proteinExistence type="predicted"/>
<reference evidence="2 3" key="1">
    <citation type="submission" date="2018-11" db="EMBL/GenBank/DDBJ databases">
        <authorList>
            <consortium name="Pathogen Informatics"/>
        </authorList>
    </citation>
    <scope>NUCLEOTIDE SEQUENCE [LARGE SCALE GENOMIC DNA]</scope>
    <source>
        <strain evidence="2 3">Zambia</strain>
    </source>
</reference>
<evidence type="ECO:0000259" key="1">
    <source>
        <dbReference type="Pfam" id="PF08547"/>
    </source>
</evidence>
<name>A0A183NB16_9TREM</name>
<dbReference type="Proteomes" id="UP000277204">
    <property type="component" value="Unassembled WGS sequence"/>
</dbReference>
<sequence>MKALQTSGERQRIELPFSTFKPYIRGQLTHHLPALDLTQLSRFGIQVYGSIGALKKQSGPGSIEIFTISAYKERQMLA</sequence>
<accession>A0A183NB16</accession>